<organism evidence="10 11">
    <name type="scientific">Chloebia gouldiae</name>
    <name type="common">Gouldian finch</name>
    <name type="synonym">Erythrura gouldiae</name>
    <dbReference type="NCBI Taxonomy" id="44316"/>
    <lineage>
        <taxon>Eukaryota</taxon>
        <taxon>Metazoa</taxon>
        <taxon>Chordata</taxon>
        <taxon>Craniata</taxon>
        <taxon>Vertebrata</taxon>
        <taxon>Euteleostomi</taxon>
        <taxon>Archelosauria</taxon>
        <taxon>Archosauria</taxon>
        <taxon>Dinosauria</taxon>
        <taxon>Saurischia</taxon>
        <taxon>Theropoda</taxon>
        <taxon>Coelurosauria</taxon>
        <taxon>Aves</taxon>
        <taxon>Neognathae</taxon>
        <taxon>Neoaves</taxon>
        <taxon>Telluraves</taxon>
        <taxon>Australaves</taxon>
        <taxon>Passeriformes</taxon>
        <taxon>Passeroidea</taxon>
        <taxon>Passeridae</taxon>
        <taxon>Chloebia</taxon>
    </lineage>
</organism>
<keyword evidence="6" id="KW-0255">Endonuclease</keyword>
<feature type="domain" description="Integrase catalytic" evidence="9">
    <location>
        <begin position="129"/>
        <end position="219"/>
    </location>
</feature>
<keyword evidence="2" id="KW-0808">Transferase</keyword>
<dbReference type="EMBL" id="QUSF01000055">
    <property type="protein sequence ID" value="RLV97573.1"/>
    <property type="molecule type" value="Genomic_DNA"/>
</dbReference>
<evidence type="ECO:0000256" key="2">
    <source>
        <dbReference type="ARBA" id="ARBA00022679"/>
    </source>
</evidence>
<dbReference type="InterPro" id="IPR017856">
    <property type="entry name" value="Integrase-like_N"/>
</dbReference>
<evidence type="ECO:0000256" key="4">
    <source>
        <dbReference type="ARBA" id="ARBA00022722"/>
    </source>
</evidence>
<dbReference type="Pfam" id="PF02022">
    <property type="entry name" value="Integrase_Zn"/>
    <property type="match status" value="1"/>
</dbReference>
<dbReference type="Gene3D" id="1.10.10.200">
    <property type="match status" value="1"/>
</dbReference>
<dbReference type="SUPFAM" id="SSF53098">
    <property type="entry name" value="Ribonuclease H-like"/>
    <property type="match status" value="1"/>
</dbReference>
<protein>
    <recommendedName>
        <fullName evidence="1">RNA-directed DNA polymerase</fullName>
        <ecNumber evidence="1">2.7.7.49</ecNumber>
    </recommendedName>
</protein>
<comment type="caution">
    <text evidence="10">The sequence shown here is derived from an EMBL/GenBank/DDBJ whole genome shotgun (WGS) entry which is preliminary data.</text>
</comment>
<dbReference type="GO" id="GO:0016787">
    <property type="term" value="F:hydrolase activity"/>
    <property type="evidence" value="ECO:0007669"/>
    <property type="project" value="UniProtKB-KW"/>
</dbReference>
<evidence type="ECO:0000256" key="3">
    <source>
        <dbReference type="ARBA" id="ARBA00022695"/>
    </source>
</evidence>
<dbReference type="GO" id="GO:0035613">
    <property type="term" value="F:RNA stem-loop binding"/>
    <property type="evidence" value="ECO:0007669"/>
    <property type="project" value="TreeGrafter"/>
</dbReference>
<dbReference type="InterPro" id="IPR012337">
    <property type="entry name" value="RNaseH-like_sf"/>
</dbReference>
<evidence type="ECO:0000256" key="1">
    <source>
        <dbReference type="ARBA" id="ARBA00012493"/>
    </source>
</evidence>
<keyword evidence="7" id="KW-0378">Hydrolase</keyword>
<evidence type="ECO:0000313" key="11">
    <source>
        <dbReference type="Proteomes" id="UP000276834"/>
    </source>
</evidence>
<dbReference type="InterPro" id="IPR036397">
    <property type="entry name" value="RNaseH_sf"/>
</dbReference>
<feature type="non-terminal residue" evidence="10">
    <location>
        <position position="219"/>
    </location>
</feature>
<dbReference type="PANTHER" id="PTHR41694:SF3">
    <property type="entry name" value="RNA-DIRECTED DNA POLYMERASE-RELATED"/>
    <property type="match status" value="1"/>
</dbReference>
<evidence type="ECO:0000256" key="8">
    <source>
        <dbReference type="ARBA" id="ARBA00022918"/>
    </source>
</evidence>
<reference evidence="10 11" key="1">
    <citation type="journal article" date="2018" name="Proc. R. Soc. B">
        <title>A non-coding region near Follistatin controls head colour polymorphism in the Gouldian finch.</title>
        <authorList>
            <person name="Toomey M.B."/>
            <person name="Marques C.I."/>
            <person name="Andrade P."/>
            <person name="Araujo P.M."/>
            <person name="Sabatino S."/>
            <person name="Gazda M.A."/>
            <person name="Afonso S."/>
            <person name="Lopes R.J."/>
            <person name="Corbo J.C."/>
            <person name="Carneiro M."/>
        </authorList>
    </citation>
    <scope>NUCLEOTIDE SEQUENCE [LARGE SCALE GENOMIC DNA]</scope>
    <source>
        <strain evidence="10">Red01</strain>
        <tissue evidence="10">Muscle</tissue>
    </source>
</reference>
<keyword evidence="11" id="KW-1185">Reference proteome</keyword>
<proteinExistence type="predicted"/>
<sequence length="219" mass="24566">MGVDPAKIILLVQWEDFDWSFAHSVSLQSALENFSGQITYHLPSHKLMAKFTQISLWPQNSQEPVQGPTLSTAEGNVRADKLSNPVWVAPEPDTLTQPKASHGFFHQNGHTLQKQFQLMPTEAHDIVESWVNPRGLRALEIWQTDVTQIAEFGWLKYVHVTVDTFSSVMWASAHTGEKACNVIAPWRQAFAVLGTTSAVKTDNGPAYASQQVWQLLQSW</sequence>
<dbReference type="InterPro" id="IPR003308">
    <property type="entry name" value="Integrase_Zn-bd_dom_N"/>
</dbReference>
<dbReference type="Proteomes" id="UP000276834">
    <property type="component" value="Unassembled WGS sequence"/>
</dbReference>
<dbReference type="InterPro" id="IPR001584">
    <property type="entry name" value="Integrase_cat-core"/>
</dbReference>
<dbReference type="SUPFAM" id="SSF46919">
    <property type="entry name" value="N-terminal Zn binding domain of HIV integrase"/>
    <property type="match status" value="1"/>
</dbReference>
<keyword evidence="4" id="KW-0540">Nuclease</keyword>
<gene>
    <name evidence="10" type="ORF">DV515_00011662</name>
</gene>
<dbReference type="GO" id="GO:0008270">
    <property type="term" value="F:zinc ion binding"/>
    <property type="evidence" value="ECO:0007669"/>
    <property type="project" value="InterPro"/>
</dbReference>
<dbReference type="PANTHER" id="PTHR41694">
    <property type="entry name" value="ENDOGENOUS RETROVIRUS GROUP K MEMBER POL PROTEIN"/>
    <property type="match status" value="1"/>
</dbReference>
<dbReference type="GO" id="GO:0003964">
    <property type="term" value="F:RNA-directed DNA polymerase activity"/>
    <property type="evidence" value="ECO:0007669"/>
    <property type="project" value="UniProtKB-KW"/>
</dbReference>
<dbReference type="AlphaFoldDB" id="A0A3L8S6X1"/>
<evidence type="ECO:0000256" key="5">
    <source>
        <dbReference type="ARBA" id="ARBA00022723"/>
    </source>
</evidence>
<evidence type="ECO:0000256" key="7">
    <source>
        <dbReference type="ARBA" id="ARBA00022801"/>
    </source>
</evidence>
<evidence type="ECO:0000259" key="9">
    <source>
        <dbReference type="PROSITE" id="PS50994"/>
    </source>
</evidence>
<evidence type="ECO:0000256" key="6">
    <source>
        <dbReference type="ARBA" id="ARBA00022759"/>
    </source>
</evidence>
<dbReference type="OrthoDB" id="9395371at2759"/>
<keyword evidence="3" id="KW-0548">Nucleotidyltransferase</keyword>
<keyword evidence="8" id="KW-0695">RNA-directed DNA polymerase</keyword>
<dbReference type="PROSITE" id="PS50994">
    <property type="entry name" value="INTEGRASE"/>
    <property type="match status" value="1"/>
</dbReference>
<name>A0A3L8S6X1_CHLGU</name>
<dbReference type="GO" id="GO:0015074">
    <property type="term" value="P:DNA integration"/>
    <property type="evidence" value="ECO:0007669"/>
    <property type="project" value="InterPro"/>
</dbReference>
<keyword evidence="5" id="KW-0479">Metal-binding</keyword>
<dbReference type="GO" id="GO:0004519">
    <property type="term" value="F:endonuclease activity"/>
    <property type="evidence" value="ECO:0007669"/>
    <property type="project" value="UniProtKB-KW"/>
</dbReference>
<evidence type="ECO:0000313" key="10">
    <source>
        <dbReference type="EMBL" id="RLV97573.1"/>
    </source>
</evidence>
<accession>A0A3L8S6X1</accession>
<dbReference type="EC" id="2.7.7.49" evidence="1"/>
<dbReference type="Pfam" id="PF00665">
    <property type="entry name" value="rve"/>
    <property type="match status" value="1"/>
</dbReference>
<dbReference type="Gene3D" id="3.30.420.10">
    <property type="entry name" value="Ribonuclease H-like superfamily/Ribonuclease H"/>
    <property type="match status" value="1"/>
</dbReference>